<accession>A0A212FNF3</accession>
<dbReference type="Proteomes" id="UP000007151">
    <property type="component" value="Unassembled WGS sequence"/>
</dbReference>
<proteinExistence type="predicted"/>
<feature type="non-terminal residue" evidence="1">
    <location>
        <position position="53"/>
    </location>
</feature>
<protein>
    <submittedName>
        <fullName evidence="1">Actin-interacting protein 1</fullName>
    </submittedName>
</protein>
<reference evidence="1 2" key="1">
    <citation type="journal article" date="2011" name="Cell">
        <title>The monarch butterfly genome yields insights into long-distance migration.</title>
        <authorList>
            <person name="Zhan S."/>
            <person name="Merlin C."/>
            <person name="Boore J.L."/>
            <person name="Reppert S.M."/>
        </authorList>
    </citation>
    <scope>NUCLEOTIDE SEQUENCE [LARGE SCALE GENOMIC DNA]</scope>
    <source>
        <strain evidence="1">F-2</strain>
    </source>
</reference>
<dbReference type="InParanoid" id="A0A212FNF3"/>
<sequence length="53" mass="6683">MTYFQSLDLVQQFRKNRKALQRNKEFLRNSRTERNDSIYDTDRPGWSWLFRRL</sequence>
<name>A0A212FNF3_DANPL</name>
<dbReference type="KEGG" id="dpl:KGM_208363A"/>
<keyword evidence="2" id="KW-1185">Reference proteome</keyword>
<dbReference type="EMBL" id="AGBW02005617">
    <property type="protein sequence ID" value="OWR55274.1"/>
    <property type="molecule type" value="Genomic_DNA"/>
</dbReference>
<evidence type="ECO:0000313" key="1">
    <source>
        <dbReference type="EMBL" id="OWR55274.1"/>
    </source>
</evidence>
<comment type="caution">
    <text evidence="1">The sequence shown here is derived from an EMBL/GenBank/DDBJ whole genome shotgun (WGS) entry which is preliminary data.</text>
</comment>
<evidence type="ECO:0000313" key="2">
    <source>
        <dbReference type="Proteomes" id="UP000007151"/>
    </source>
</evidence>
<dbReference type="AlphaFoldDB" id="A0A212FNF3"/>
<gene>
    <name evidence="1" type="ORF">KGM_208363A</name>
</gene>
<organism evidence="1 2">
    <name type="scientific">Danaus plexippus plexippus</name>
    <dbReference type="NCBI Taxonomy" id="278856"/>
    <lineage>
        <taxon>Eukaryota</taxon>
        <taxon>Metazoa</taxon>
        <taxon>Ecdysozoa</taxon>
        <taxon>Arthropoda</taxon>
        <taxon>Hexapoda</taxon>
        <taxon>Insecta</taxon>
        <taxon>Pterygota</taxon>
        <taxon>Neoptera</taxon>
        <taxon>Endopterygota</taxon>
        <taxon>Lepidoptera</taxon>
        <taxon>Glossata</taxon>
        <taxon>Ditrysia</taxon>
        <taxon>Papilionoidea</taxon>
        <taxon>Nymphalidae</taxon>
        <taxon>Danainae</taxon>
        <taxon>Danaini</taxon>
        <taxon>Danaina</taxon>
        <taxon>Danaus</taxon>
        <taxon>Danaus</taxon>
    </lineage>
</organism>